<accession>A0A2G2YSE8</accession>
<keyword evidence="2" id="KW-0698">rRNA processing</keyword>
<organism evidence="7 8">
    <name type="scientific">Capsicum annuum</name>
    <name type="common">Capsicum pepper</name>
    <dbReference type="NCBI Taxonomy" id="4072"/>
    <lineage>
        <taxon>Eukaryota</taxon>
        <taxon>Viridiplantae</taxon>
        <taxon>Streptophyta</taxon>
        <taxon>Embryophyta</taxon>
        <taxon>Tracheophyta</taxon>
        <taxon>Spermatophyta</taxon>
        <taxon>Magnoliopsida</taxon>
        <taxon>eudicotyledons</taxon>
        <taxon>Gunneridae</taxon>
        <taxon>Pentapetalae</taxon>
        <taxon>asterids</taxon>
        <taxon>lamiids</taxon>
        <taxon>Solanales</taxon>
        <taxon>Solanaceae</taxon>
        <taxon>Solanoideae</taxon>
        <taxon>Capsiceae</taxon>
        <taxon>Capsicum</taxon>
    </lineage>
</organism>
<dbReference type="STRING" id="4072.A0A2G2YSE8"/>
<dbReference type="InterPro" id="IPR018983">
    <property type="entry name" value="U3_snoRNA-assocProt_15_C"/>
</dbReference>
<feature type="domain" description="U3 small nucleolar RNA-associated protein 15 C-terminal" evidence="6">
    <location>
        <begin position="2"/>
        <end position="65"/>
    </location>
</feature>
<evidence type="ECO:0000313" key="7">
    <source>
        <dbReference type="EMBL" id="PHT72604.1"/>
    </source>
</evidence>
<dbReference type="AlphaFoldDB" id="A0A2G2YSE8"/>
<evidence type="ECO:0000259" key="6">
    <source>
        <dbReference type="Pfam" id="PF09384"/>
    </source>
</evidence>
<protein>
    <recommendedName>
        <fullName evidence="6">U3 small nucleolar RNA-associated protein 15 C-terminal domain-containing protein</fullName>
    </recommendedName>
</protein>
<evidence type="ECO:0000256" key="3">
    <source>
        <dbReference type="ARBA" id="ARBA00022574"/>
    </source>
</evidence>
<evidence type="ECO:0000256" key="2">
    <source>
        <dbReference type="ARBA" id="ARBA00022552"/>
    </source>
</evidence>
<dbReference type="Proteomes" id="UP000222542">
    <property type="component" value="Unassembled WGS sequence"/>
</dbReference>
<dbReference type="GO" id="GO:0006364">
    <property type="term" value="P:rRNA processing"/>
    <property type="evidence" value="ECO:0007669"/>
    <property type="project" value="UniProtKB-KW"/>
</dbReference>
<comment type="subcellular location">
    <subcellularLocation>
        <location evidence="1">Nucleus</location>
    </subcellularLocation>
</comment>
<dbReference type="EMBL" id="AYRZ02000009">
    <property type="protein sequence ID" value="PHT72604.1"/>
    <property type="molecule type" value="Genomic_DNA"/>
</dbReference>
<reference evidence="7 8" key="2">
    <citation type="journal article" date="2017" name="Genome Biol.">
        <title>New reference genome sequences of hot pepper reveal the massive evolution of plant disease-resistance genes by retroduplication.</title>
        <authorList>
            <person name="Kim S."/>
            <person name="Park J."/>
            <person name="Yeom S.I."/>
            <person name="Kim Y.M."/>
            <person name="Seo E."/>
            <person name="Kim K.T."/>
            <person name="Kim M.S."/>
            <person name="Lee J.M."/>
            <person name="Cheong K."/>
            <person name="Shin H.S."/>
            <person name="Kim S.B."/>
            <person name="Han K."/>
            <person name="Lee J."/>
            <person name="Park M."/>
            <person name="Lee H.A."/>
            <person name="Lee H.Y."/>
            <person name="Lee Y."/>
            <person name="Oh S."/>
            <person name="Lee J.H."/>
            <person name="Choi E."/>
            <person name="Choi E."/>
            <person name="Lee S.E."/>
            <person name="Jeon J."/>
            <person name="Kim H."/>
            <person name="Choi G."/>
            <person name="Song H."/>
            <person name="Lee J."/>
            <person name="Lee S.C."/>
            <person name="Kwon J.K."/>
            <person name="Lee H.Y."/>
            <person name="Koo N."/>
            <person name="Hong Y."/>
            <person name="Kim R.W."/>
            <person name="Kang W.H."/>
            <person name="Huh J.H."/>
            <person name="Kang B.C."/>
            <person name="Yang T.J."/>
            <person name="Lee Y.H."/>
            <person name="Bennetzen J.L."/>
            <person name="Choi D."/>
        </authorList>
    </citation>
    <scope>NUCLEOTIDE SEQUENCE [LARGE SCALE GENOMIC DNA]</scope>
    <source>
        <strain evidence="8">cv. CM334</strain>
    </source>
</reference>
<keyword evidence="4" id="KW-0677">Repeat</keyword>
<dbReference type="PANTHER" id="PTHR19924">
    <property type="entry name" value="UTP15 U3 SMALL NUCLEOLAR RNA-ASSOCIATED PROTEIN 15 FAMILY MEMBER"/>
    <property type="match status" value="1"/>
</dbReference>
<evidence type="ECO:0000256" key="5">
    <source>
        <dbReference type="ARBA" id="ARBA00023242"/>
    </source>
</evidence>
<keyword evidence="5" id="KW-0539">Nucleus</keyword>
<evidence type="ECO:0000256" key="4">
    <source>
        <dbReference type="ARBA" id="ARBA00022737"/>
    </source>
</evidence>
<proteinExistence type="predicted"/>
<dbReference type="Gramene" id="PHT72604">
    <property type="protein sequence ID" value="PHT72604"/>
    <property type="gene ID" value="T459_23389"/>
</dbReference>
<evidence type="ECO:0000256" key="1">
    <source>
        <dbReference type="ARBA" id="ARBA00004123"/>
    </source>
</evidence>
<name>A0A2G2YSE8_CAPAN</name>
<evidence type="ECO:0000313" key="8">
    <source>
        <dbReference type="Proteomes" id="UP000222542"/>
    </source>
</evidence>
<sequence>MKVTEHDKLLKKFMHKKALLAVLNWKNLKNVVVVMEELVARKKLLRCVSNLEIEELGLLLKFLQSDRTIPSAPHFSSDYFQPPPSLPTSLSVHPSYYGILSGLRSGQGIKE</sequence>
<keyword evidence="3" id="KW-0853">WD repeat</keyword>
<dbReference type="GO" id="GO:0005730">
    <property type="term" value="C:nucleolus"/>
    <property type="evidence" value="ECO:0007669"/>
    <property type="project" value="InterPro"/>
</dbReference>
<reference evidence="7 8" key="1">
    <citation type="journal article" date="2014" name="Nat. Genet.">
        <title>Genome sequence of the hot pepper provides insights into the evolution of pungency in Capsicum species.</title>
        <authorList>
            <person name="Kim S."/>
            <person name="Park M."/>
            <person name="Yeom S.I."/>
            <person name="Kim Y.M."/>
            <person name="Lee J.M."/>
            <person name="Lee H.A."/>
            <person name="Seo E."/>
            <person name="Choi J."/>
            <person name="Cheong K."/>
            <person name="Kim K.T."/>
            <person name="Jung K."/>
            <person name="Lee G.W."/>
            <person name="Oh S.K."/>
            <person name="Bae C."/>
            <person name="Kim S.B."/>
            <person name="Lee H.Y."/>
            <person name="Kim S.Y."/>
            <person name="Kim M.S."/>
            <person name="Kang B.C."/>
            <person name="Jo Y.D."/>
            <person name="Yang H.B."/>
            <person name="Jeong H.J."/>
            <person name="Kang W.H."/>
            <person name="Kwon J.K."/>
            <person name="Shin C."/>
            <person name="Lim J.Y."/>
            <person name="Park J.H."/>
            <person name="Huh J.H."/>
            <person name="Kim J.S."/>
            <person name="Kim B.D."/>
            <person name="Cohen O."/>
            <person name="Paran I."/>
            <person name="Suh M.C."/>
            <person name="Lee S.B."/>
            <person name="Kim Y.K."/>
            <person name="Shin Y."/>
            <person name="Noh S.J."/>
            <person name="Park J."/>
            <person name="Seo Y.S."/>
            <person name="Kwon S.Y."/>
            <person name="Kim H.A."/>
            <person name="Park J.M."/>
            <person name="Kim H.J."/>
            <person name="Choi S.B."/>
            <person name="Bosland P.W."/>
            <person name="Reeves G."/>
            <person name="Jo S.H."/>
            <person name="Lee B.W."/>
            <person name="Cho H.T."/>
            <person name="Choi H.S."/>
            <person name="Lee M.S."/>
            <person name="Yu Y."/>
            <person name="Do Choi Y."/>
            <person name="Park B.S."/>
            <person name="van Deynze A."/>
            <person name="Ashrafi H."/>
            <person name="Hill T."/>
            <person name="Kim W.T."/>
            <person name="Pai H.S."/>
            <person name="Ahn H.K."/>
            <person name="Yeam I."/>
            <person name="Giovannoni J.J."/>
            <person name="Rose J.K."/>
            <person name="Sorensen I."/>
            <person name="Lee S.J."/>
            <person name="Kim R.W."/>
            <person name="Choi I.Y."/>
            <person name="Choi B.S."/>
            <person name="Lim J.S."/>
            <person name="Lee Y.H."/>
            <person name="Choi D."/>
        </authorList>
    </citation>
    <scope>NUCLEOTIDE SEQUENCE [LARGE SCALE GENOMIC DNA]</scope>
    <source>
        <strain evidence="8">cv. CM334</strain>
    </source>
</reference>
<keyword evidence="8" id="KW-1185">Reference proteome</keyword>
<comment type="caution">
    <text evidence="7">The sequence shown here is derived from an EMBL/GenBank/DDBJ whole genome shotgun (WGS) entry which is preliminary data.</text>
</comment>
<gene>
    <name evidence="7" type="ORF">T459_23389</name>
</gene>
<dbReference type="Pfam" id="PF09384">
    <property type="entry name" value="UTP15_C"/>
    <property type="match status" value="1"/>
</dbReference>
<dbReference type="PANTHER" id="PTHR19924:SF26">
    <property type="entry name" value="U3 SMALL NUCLEOLAR RNA-ASSOCIATED PROTEIN 15 HOMOLOG"/>
    <property type="match status" value="1"/>
</dbReference>